<organism evidence="2 3">
    <name type="scientific">Halogranum salarium B-1</name>
    <dbReference type="NCBI Taxonomy" id="1210908"/>
    <lineage>
        <taxon>Archaea</taxon>
        <taxon>Methanobacteriati</taxon>
        <taxon>Methanobacteriota</taxon>
        <taxon>Stenosarchaea group</taxon>
        <taxon>Halobacteria</taxon>
        <taxon>Halobacteriales</taxon>
        <taxon>Haloferacaceae</taxon>
    </lineage>
</organism>
<name>J2ZL16_9EURY</name>
<dbReference type="EMBL" id="ALJD01000002">
    <property type="protein sequence ID" value="EJN61425.1"/>
    <property type="molecule type" value="Genomic_DNA"/>
</dbReference>
<evidence type="ECO:0000313" key="2">
    <source>
        <dbReference type="EMBL" id="EJN61425.1"/>
    </source>
</evidence>
<comment type="caution">
    <text evidence="2">The sequence shown here is derived from an EMBL/GenBank/DDBJ whole genome shotgun (WGS) entry which is preliminary data.</text>
</comment>
<reference evidence="2 3" key="1">
    <citation type="journal article" date="2012" name="J. Bacteriol.">
        <title>Draft Genome Sequence of the Extremely Halophilic Archaeon Halogranum salarium B-1T.</title>
        <authorList>
            <person name="Kim K.K."/>
            <person name="Lee K.C."/>
            <person name="Lee J.S."/>
        </authorList>
    </citation>
    <scope>NUCLEOTIDE SEQUENCE [LARGE SCALE GENOMIC DNA]</scope>
    <source>
        <strain evidence="2 3">B-1</strain>
    </source>
</reference>
<feature type="region of interest" description="Disordered" evidence="1">
    <location>
        <begin position="15"/>
        <end position="54"/>
    </location>
</feature>
<feature type="compositionally biased region" description="Polar residues" evidence="1">
    <location>
        <begin position="28"/>
        <end position="37"/>
    </location>
</feature>
<dbReference type="Proteomes" id="UP000007813">
    <property type="component" value="Unassembled WGS sequence"/>
</dbReference>
<proteinExistence type="predicted"/>
<dbReference type="AlphaFoldDB" id="J2ZL16"/>
<protein>
    <submittedName>
        <fullName evidence="2">Uncharacterized protein</fullName>
    </submittedName>
</protein>
<evidence type="ECO:0000313" key="3">
    <source>
        <dbReference type="Proteomes" id="UP000007813"/>
    </source>
</evidence>
<gene>
    <name evidence="2" type="ORF">HSB1_04660</name>
</gene>
<sequence length="54" mass="5725">MVVAVDPPDSLVDVAEFGPSKDAHPLRSTLTATTSGTSRRKFMPPGSPQTTKQL</sequence>
<evidence type="ECO:0000256" key="1">
    <source>
        <dbReference type="SAM" id="MobiDB-lite"/>
    </source>
</evidence>
<accession>J2ZL16</accession>